<evidence type="ECO:0000259" key="7">
    <source>
        <dbReference type="Pfam" id="PF00081"/>
    </source>
</evidence>
<evidence type="ECO:0000256" key="6">
    <source>
        <dbReference type="RuleBase" id="RU000414"/>
    </source>
</evidence>
<dbReference type="PRINTS" id="PR01703">
    <property type="entry name" value="MNSODISMTASE"/>
</dbReference>
<dbReference type="PIRSF" id="PIRSF000349">
    <property type="entry name" value="SODismutase"/>
    <property type="match status" value="1"/>
</dbReference>
<dbReference type="PROSITE" id="PS00088">
    <property type="entry name" value="SOD_MN"/>
    <property type="match status" value="1"/>
</dbReference>
<dbReference type="KEGG" id="prf:PeribacterA2_1128"/>
<dbReference type="InterPro" id="IPR019831">
    <property type="entry name" value="Mn/Fe_SOD_N"/>
</dbReference>
<feature type="binding site" evidence="5">
    <location>
        <position position="162"/>
    </location>
    <ligand>
        <name>Mn(2+)</name>
        <dbReference type="ChEBI" id="CHEBI:29035"/>
    </ligand>
</feature>
<sequence>MAYTLPTLPFAFDALEPHIDAKTMEIHYGKHHQTYCDNANKFLAGTPLEGRPIEDVLKNLEQIPADKRTAVRNHGGGYANHNMFWTVLGPKSTGPSGSLADAITKAFGSVDAFREKFEAAALGQFGSGWAWLVKNGGQLEVLNLPNQDSPLSIGKTPVLCLDVWEHAYYLKYQNRRAEYVKAFWSVVNWEEVGRRFEAV</sequence>
<dbReference type="PATRIC" id="fig|1735161.3.peg.1103"/>
<dbReference type="EMBL" id="CP013065">
    <property type="protein sequence ID" value="ALM13788.1"/>
    <property type="molecule type" value="Genomic_DNA"/>
</dbReference>
<dbReference type="SUPFAM" id="SSF46609">
    <property type="entry name" value="Fe,Mn superoxide dismutase (SOD), N-terminal domain"/>
    <property type="match status" value="1"/>
</dbReference>
<dbReference type="SUPFAM" id="SSF54719">
    <property type="entry name" value="Fe,Mn superoxide dismutase (SOD), C-terminal domain"/>
    <property type="match status" value="1"/>
</dbReference>
<accession>A0A0S1SY37</accession>
<evidence type="ECO:0000313" key="10">
    <source>
        <dbReference type="Proteomes" id="UP000069135"/>
    </source>
</evidence>
<proteinExistence type="inferred from homology"/>
<feature type="binding site" evidence="5">
    <location>
        <position position="27"/>
    </location>
    <ligand>
        <name>Mn(2+)</name>
        <dbReference type="ChEBI" id="CHEBI:29035"/>
    </ligand>
</feature>
<accession>A0A0S1SSQ6</accession>
<evidence type="ECO:0000256" key="3">
    <source>
        <dbReference type="ARBA" id="ARBA00022723"/>
    </source>
</evidence>
<dbReference type="FunFam" id="3.55.40.20:FF:000001">
    <property type="entry name" value="Superoxide dismutase"/>
    <property type="match status" value="1"/>
</dbReference>
<dbReference type="GO" id="GO:0004784">
    <property type="term" value="F:superoxide dismutase activity"/>
    <property type="evidence" value="ECO:0007669"/>
    <property type="project" value="UniProtKB-EC"/>
</dbReference>
<keyword evidence="4 6" id="KW-0560">Oxidoreductase</keyword>
<evidence type="ECO:0000256" key="1">
    <source>
        <dbReference type="ARBA" id="ARBA00008714"/>
    </source>
</evidence>
<feature type="domain" description="Manganese/iron superoxide dismutase N-terminal" evidence="7">
    <location>
        <begin position="3"/>
        <end position="88"/>
    </location>
</feature>
<evidence type="ECO:0000256" key="5">
    <source>
        <dbReference type="PIRSR" id="PIRSR000349-1"/>
    </source>
</evidence>
<feature type="binding site" evidence="5">
    <location>
        <position position="81"/>
    </location>
    <ligand>
        <name>Mn(2+)</name>
        <dbReference type="ChEBI" id="CHEBI:29035"/>
    </ligand>
</feature>
<dbReference type="InterPro" id="IPR036324">
    <property type="entry name" value="Mn/Fe_SOD_N_sf"/>
</dbReference>
<comment type="catalytic activity">
    <reaction evidence="6">
        <text>2 superoxide + 2 H(+) = H2O2 + O2</text>
        <dbReference type="Rhea" id="RHEA:20696"/>
        <dbReference type="ChEBI" id="CHEBI:15378"/>
        <dbReference type="ChEBI" id="CHEBI:15379"/>
        <dbReference type="ChEBI" id="CHEBI:16240"/>
        <dbReference type="ChEBI" id="CHEBI:18421"/>
        <dbReference type="EC" id="1.15.1.1"/>
    </reaction>
</comment>
<evidence type="ECO:0000259" key="8">
    <source>
        <dbReference type="Pfam" id="PF02777"/>
    </source>
</evidence>
<dbReference type="PANTHER" id="PTHR43595:SF2">
    <property type="entry name" value="SMALL RIBOSOMAL SUBUNIT PROTEIN MS42"/>
    <property type="match status" value="1"/>
</dbReference>
<name>A0A0S1SD22_9BACT</name>
<comment type="similarity">
    <text evidence="1 6">Belongs to the iron/manganese superoxide dismutase family.</text>
</comment>
<dbReference type="Gene3D" id="1.10.287.990">
    <property type="entry name" value="Fe,Mn superoxide dismutase (SOD) domain"/>
    <property type="match status" value="1"/>
</dbReference>
<dbReference type="STRING" id="1735162.PeribacterB2_1130"/>
<dbReference type="GO" id="GO:0046872">
    <property type="term" value="F:metal ion binding"/>
    <property type="evidence" value="ECO:0007669"/>
    <property type="project" value="UniProtKB-KW"/>
</dbReference>
<keyword evidence="3 5" id="KW-0479">Metal-binding</keyword>
<accession>A0A0S1SQJ8</accession>
<comment type="function">
    <text evidence="6">Destroys radicals which are normally produced within the cells and which are toxic to biological systems.</text>
</comment>
<protein>
    <recommendedName>
        <fullName evidence="2 6">Superoxide dismutase</fullName>
        <ecNumber evidence="2 6">1.15.1.1</ecNumber>
    </recommendedName>
</protein>
<dbReference type="EC" id="1.15.1.1" evidence="2 6"/>
<dbReference type="FunFam" id="1.10.287.990:FF:000001">
    <property type="entry name" value="Superoxide dismutase"/>
    <property type="match status" value="1"/>
</dbReference>
<dbReference type="Gene3D" id="3.55.40.20">
    <property type="entry name" value="Iron/manganese superoxide dismutase, C-terminal domain"/>
    <property type="match status" value="1"/>
</dbReference>
<dbReference type="Proteomes" id="UP000069135">
    <property type="component" value="Chromosome"/>
</dbReference>
<dbReference type="InterPro" id="IPR036314">
    <property type="entry name" value="SOD_C_sf"/>
</dbReference>
<dbReference type="GO" id="GO:0005737">
    <property type="term" value="C:cytoplasm"/>
    <property type="evidence" value="ECO:0007669"/>
    <property type="project" value="TreeGrafter"/>
</dbReference>
<dbReference type="Pfam" id="PF00081">
    <property type="entry name" value="Sod_Fe_N"/>
    <property type="match status" value="1"/>
</dbReference>
<evidence type="ECO:0000313" key="9">
    <source>
        <dbReference type="EMBL" id="ALM13788.1"/>
    </source>
</evidence>
<feature type="domain" description="Manganese/iron superoxide dismutase C-terminal" evidence="8">
    <location>
        <begin position="95"/>
        <end position="194"/>
    </location>
</feature>
<accession>A0A0S1SLU0</accession>
<dbReference type="Pfam" id="PF02777">
    <property type="entry name" value="Sod_Fe_C"/>
    <property type="match status" value="1"/>
</dbReference>
<dbReference type="InterPro" id="IPR019833">
    <property type="entry name" value="Mn/Fe_SOD_BS"/>
</dbReference>
<evidence type="ECO:0000256" key="4">
    <source>
        <dbReference type="ARBA" id="ARBA00023002"/>
    </source>
</evidence>
<dbReference type="InterPro" id="IPR001189">
    <property type="entry name" value="Mn/Fe_SOD"/>
</dbReference>
<accession>A0A0S1SD22</accession>
<reference evidence="10" key="1">
    <citation type="submission" date="2015-10" db="EMBL/GenBank/DDBJ databases">
        <title>Analysis of five complete genome sequences for members of the class Peribacteria in the recently recognized Peregrinibacteria bacterial phylum.</title>
        <authorList>
            <person name="Anantharaman K."/>
            <person name="Brown C.T."/>
            <person name="Burstein D."/>
            <person name="Castelle C.J."/>
            <person name="Probst A.J."/>
            <person name="Thomas B.C."/>
            <person name="Williams K.H."/>
            <person name="Banfield J.F."/>
        </authorList>
    </citation>
    <scope>NUCLEOTIDE SEQUENCE [LARGE SCALE GENOMIC DNA]</scope>
</reference>
<reference evidence="9 10" key="2">
    <citation type="journal article" date="2016" name="PeerJ">
        <title>Analysis of five complete genome sequences for members of the class Peribacteria in the recently recognized Peregrinibacteria bacterial phylum.</title>
        <authorList>
            <person name="Anantharaman K."/>
            <person name="Brown C.T."/>
            <person name="Burstein D."/>
            <person name="Castelle C.J."/>
            <person name="Probst A.J."/>
            <person name="Thomas B.C."/>
            <person name="Williams K.H."/>
            <person name="Banfield J.F."/>
        </authorList>
    </citation>
    <scope>NUCLEOTIDE SEQUENCE [LARGE SCALE GENOMIC DNA]</scope>
    <source>
        <strain evidence="9">RIFOXYD1_FULL_PER-ii_59_16</strain>
    </source>
</reference>
<feature type="binding site" evidence="5">
    <location>
        <position position="166"/>
    </location>
    <ligand>
        <name>Mn(2+)</name>
        <dbReference type="ChEBI" id="CHEBI:29035"/>
    </ligand>
</feature>
<dbReference type="AlphaFoldDB" id="A0A0S1SD22"/>
<gene>
    <name evidence="9" type="ORF">PeribacterD1_1128</name>
</gene>
<dbReference type="InterPro" id="IPR019832">
    <property type="entry name" value="Mn/Fe_SOD_C"/>
</dbReference>
<evidence type="ECO:0000256" key="2">
    <source>
        <dbReference type="ARBA" id="ARBA00012682"/>
    </source>
</evidence>
<organism evidence="9 10">
    <name type="scientific">Candidatus Peribacter riflensis</name>
    <dbReference type="NCBI Taxonomy" id="1735162"/>
    <lineage>
        <taxon>Bacteria</taxon>
        <taxon>Candidatus Peregrinibacteriota</taxon>
        <taxon>Candidatus Peribacteria</taxon>
        <taxon>Candidatus Peribacterales</taxon>
        <taxon>Candidatus Peribacteraceae</taxon>
        <taxon>Candidatus Peribacter</taxon>
    </lineage>
</organism>
<dbReference type="PANTHER" id="PTHR43595">
    <property type="entry name" value="37S RIBOSOMAL PROTEIN S26, MITOCHONDRIAL"/>
    <property type="match status" value="1"/>
</dbReference>